<protein>
    <submittedName>
        <fullName evidence="11">Phospholipid carrier-dependent glycosyltransferase</fullName>
    </submittedName>
</protein>
<feature type="transmembrane region" description="Helical" evidence="9">
    <location>
        <begin position="295"/>
        <end position="321"/>
    </location>
</feature>
<dbReference type="PANTHER" id="PTHR33908">
    <property type="entry name" value="MANNOSYLTRANSFERASE YKCB-RELATED"/>
    <property type="match status" value="1"/>
</dbReference>
<feature type="transmembrane region" description="Helical" evidence="9">
    <location>
        <begin position="328"/>
        <end position="347"/>
    </location>
</feature>
<feature type="transmembrane region" description="Helical" evidence="9">
    <location>
        <begin position="113"/>
        <end position="131"/>
    </location>
</feature>
<evidence type="ECO:0000313" key="12">
    <source>
        <dbReference type="Proteomes" id="UP000319771"/>
    </source>
</evidence>
<keyword evidence="7 9" id="KW-0472">Membrane</keyword>
<evidence type="ECO:0000313" key="11">
    <source>
        <dbReference type="EMBL" id="TMQ73388.1"/>
    </source>
</evidence>
<organism evidence="11 12">
    <name type="scientific">Eiseniibacteriota bacterium</name>
    <dbReference type="NCBI Taxonomy" id="2212470"/>
    <lineage>
        <taxon>Bacteria</taxon>
        <taxon>Candidatus Eiseniibacteriota</taxon>
    </lineage>
</organism>
<dbReference type="Pfam" id="PF13231">
    <property type="entry name" value="PMT_2"/>
    <property type="match status" value="1"/>
</dbReference>
<evidence type="ECO:0000256" key="7">
    <source>
        <dbReference type="ARBA" id="ARBA00023136"/>
    </source>
</evidence>
<feature type="transmembrane region" description="Helical" evidence="9">
    <location>
        <begin position="137"/>
        <end position="155"/>
    </location>
</feature>
<evidence type="ECO:0000256" key="2">
    <source>
        <dbReference type="ARBA" id="ARBA00022475"/>
    </source>
</evidence>
<keyword evidence="5 9" id="KW-0812">Transmembrane</keyword>
<evidence type="ECO:0000256" key="8">
    <source>
        <dbReference type="SAM" id="MobiDB-lite"/>
    </source>
</evidence>
<evidence type="ECO:0000259" key="10">
    <source>
        <dbReference type="Pfam" id="PF13231"/>
    </source>
</evidence>
<proteinExistence type="predicted"/>
<dbReference type="AlphaFoldDB" id="A0A538UBV1"/>
<dbReference type="GO" id="GO:0009103">
    <property type="term" value="P:lipopolysaccharide biosynthetic process"/>
    <property type="evidence" value="ECO:0007669"/>
    <property type="project" value="UniProtKB-ARBA"/>
</dbReference>
<feature type="region of interest" description="Disordered" evidence="8">
    <location>
        <begin position="586"/>
        <end position="623"/>
    </location>
</feature>
<feature type="compositionally biased region" description="Polar residues" evidence="8">
    <location>
        <begin position="700"/>
        <end position="718"/>
    </location>
</feature>
<gene>
    <name evidence="11" type="ORF">E6K81_04805</name>
</gene>
<feature type="compositionally biased region" description="Polar residues" evidence="8">
    <location>
        <begin position="725"/>
        <end position="736"/>
    </location>
</feature>
<evidence type="ECO:0000256" key="3">
    <source>
        <dbReference type="ARBA" id="ARBA00022676"/>
    </source>
</evidence>
<feature type="domain" description="Glycosyltransferase RgtA/B/C/D-like" evidence="10">
    <location>
        <begin position="116"/>
        <end position="249"/>
    </location>
</feature>
<comment type="subcellular location">
    <subcellularLocation>
        <location evidence="1">Cell membrane</location>
        <topology evidence="1">Multi-pass membrane protein</topology>
    </subcellularLocation>
</comment>
<feature type="region of interest" description="Disordered" evidence="8">
    <location>
        <begin position="669"/>
        <end position="736"/>
    </location>
</feature>
<feature type="transmembrane region" description="Helical" evidence="9">
    <location>
        <begin position="240"/>
        <end position="263"/>
    </location>
</feature>
<dbReference type="InterPro" id="IPR050297">
    <property type="entry name" value="LipidA_mod_glycosyltrf_83"/>
</dbReference>
<evidence type="ECO:0000256" key="6">
    <source>
        <dbReference type="ARBA" id="ARBA00022989"/>
    </source>
</evidence>
<keyword evidence="4 11" id="KW-0808">Transferase</keyword>
<dbReference type="PANTHER" id="PTHR33908:SF11">
    <property type="entry name" value="MEMBRANE PROTEIN"/>
    <property type="match status" value="1"/>
</dbReference>
<keyword evidence="3" id="KW-0328">Glycosyltransferase</keyword>
<dbReference type="InterPro" id="IPR038731">
    <property type="entry name" value="RgtA/B/C-like"/>
</dbReference>
<evidence type="ECO:0000256" key="9">
    <source>
        <dbReference type="SAM" id="Phobius"/>
    </source>
</evidence>
<dbReference type="Proteomes" id="UP000319771">
    <property type="component" value="Unassembled WGS sequence"/>
</dbReference>
<sequence length="736" mass="79731">MPGPDRVSGKVRPPPAVTLAVVVLVLAALAMRLWGIGFGLPHIYHTDEVNEVKRALMLGAGVFNLGRAFKGGLYYLLFVEYAVYFAVLRALGVVHSSFDFLVRYFSEPTGFWLIGRVTVALLGAANVVLVYRLGARLSGRAAGLLAALFLTFATAHVESSHFITVDVPMLVCSALALTEVVGVIREGALRHYLRAALFAALSVMTKLPGIMVLLPLAVGHVHRAREERLPLARWFTDRRVLAALAVFVAVTAIANPGFFLALVRLVSRHVMPGSSPGENLPPDPFAARTDDPFRFYLVSMVRSLGIPISVAAAAGMGLALVGRRAEDMALLAFTVATYLFICLPFSADLIYPRYALPVEMALVVFAGRAVGSLFERIRHTRGAVAATAGLAILMVVPPGLESARFNTRLTRPDSRTVAAAWVAANVPAGSRIVIEGSGFGASAGTIPLDNRPENVRGMVPRFLELRPTAAGGEATHPFRKRYYDAAIQALEGCKTYNLMLVGSEYFPYRRLRDYLDEGAEFVVIDPDNLARFLTGVNHERFPAVGDFYRDLRAEPRLRRVKRFEPSGGFGPTLEIYQVDHAVQPAGGASPGVHGRRARRRRRPSAPWFRRARQARGSRPSPKTTRFFESALAASRARLAALQRSCAFWAWSGNSATPMLTVTVTRCVCRSSPSSSSGVRSTATRSRSETARASSACTGVVSRTANSSPPQRATVSNGRTPLRSAWATSTSTRLPAS</sequence>
<dbReference type="EMBL" id="VBPB01000070">
    <property type="protein sequence ID" value="TMQ73388.1"/>
    <property type="molecule type" value="Genomic_DNA"/>
</dbReference>
<feature type="compositionally biased region" description="Low complexity" evidence="8">
    <location>
        <begin position="669"/>
        <end position="697"/>
    </location>
</feature>
<feature type="transmembrane region" description="Helical" evidence="9">
    <location>
        <begin position="81"/>
        <end position="101"/>
    </location>
</feature>
<comment type="caution">
    <text evidence="11">The sequence shown here is derived from an EMBL/GenBank/DDBJ whole genome shotgun (WGS) entry which is preliminary data.</text>
</comment>
<evidence type="ECO:0000256" key="4">
    <source>
        <dbReference type="ARBA" id="ARBA00022679"/>
    </source>
</evidence>
<feature type="transmembrane region" description="Helical" evidence="9">
    <location>
        <begin position="16"/>
        <end position="34"/>
    </location>
</feature>
<evidence type="ECO:0000256" key="1">
    <source>
        <dbReference type="ARBA" id="ARBA00004651"/>
    </source>
</evidence>
<feature type="compositionally biased region" description="Basic residues" evidence="8">
    <location>
        <begin position="593"/>
        <end position="615"/>
    </location>
</feature>
<feature type="transmembrane region" description="Helical" evidence="9">
    <location>
        <begin position="196"/>
        <end position="219"/>
    </location>
</feature>
<dbReference type="GO" id="GO:0005886">
    <property type="term" value="C:plasma membrane"/>
    <property type="evidence" value="ECO:0007669"/>
    <property type="project" value="UniProtKB-SubCell"/>
</dbReference>
<keyword evidence="2" id="KW-1003">Cell membrane</keyword>
<reference evidence="11 12" key="1">
    <citation type="journal article" date="2019" name="Nat. Microbiol.">
        <title>Mediterranean grassland soil C-N compound turnover is dependent on rainfall and depth, and is mediated by genomically divergent microorganisms.</title>
        <authorList>
            <person name="Diamond S."/>
            <person name="Andeer P.F."/>
            <person name="Li Z."/>
            <person name="Crits-Christoph A."/>
            <person name="Burstein D."/>
            <person name="Anantharaman K."/>
            <person name="Lane K.R."/>
            <person name="Thomas B.C."/>
            <person name="Pan C."/>
            <person name="Northen T.R."/>
            <person name="Banfield J.F."/>
        </authorList>
    </citation>
    <scope>NUCLEOTIDE SEQUENCE [LARGE SCALE GENOMIC DNA]</scope>
    <source>
        <strain evidence="11">WS_11</strain>
    </source>
</reference>
<dbReference type="GO" id="GO:0016763">
    <property type="term" value="F:pentosyltransferase activity"/>
    <property type="evidence" value="ECO:0007669"/>
    <property type="project" value="TreeGrafter"/>
</dbReference>
<evidence type="ECO:0000256" key="5">
    <source>
        <dbReference type="ARBA" id="ARBA00022692"/>
    </source>
</evidence>
<keyword evidence="6 9" id="KW-1133">Transmembrane helix</keyword>
<name>A0A538UBV1_UNCEI</name>
<accession>A0A538UBV1</accession>